<keyword evidence="13" id="KW-1185">Reference proteome</keyword>
<evidence type="ECO:0000256" key="12">
    <source>
        <dbReference type="SAM" id="MobiDB-lite"/>
    </source>
</evidence>
<keyword evidence="6" id="KW-0963">Cytoplasm</keyword>
<dbReference type="EC" id="2.1.1.22" evidence="4"/>
<evidence type="ECO:0000256" key="3">
    <source>
        <dbReference type="ARBA" id="ARBA00010086"/>
    </source>
</evidence>
<dbReference type="RefSeq" id="XP_012685843.2">
    <property type="nucleotide sequence ID" value="XM_012830389.3"/>
</dbReference>
<dbReference type="InterPro" id="IPR012901">
    <property type="entry name" value="CARME"/>
</dbReference>
<dbReference type="PANTHER" id="PTHR12303:SF6">
    <property type="entry name" value="CARNOSINE N-METHYLTRANSFERASE"/>
    <property type="match status" value="1"/>
</dbReference>
<dbReference type="SUPFAM" id="SSF53335">
    <property type="entry name" value="S-adenosyl-L-methionine-dependent methyltransferases"/>
    <property type="match status" value="1"/>
</dbReference>
<gene>
    <name evidence="14" type="primary">carnmt1</name>
</gene>
<evidence type="ECO:0000256" key="11">
    <source>
        <dbReference type="ARBA" id="ARBA00054322"/>
    </source>
</evidence>
<evidence type="ECO:0000256" key="4">
    <source>
        <dbReference type="ARBA" id="ARBA00012003"/>
    </source>
</evidence>
<name>A0A6P3W1Q9_CLUHA</name>
<evidence type="ECO:0000313" key="13">
    <source>
        <dbReference type="Proteomes" id="UP000515152"/>
    </source>
</evidence>
<reference evidence="14" key="1">
    <citation type="submission" date="2025-08" db="UniProtKB">
        <authorList>
            <consortium name="RefSeq"/>
        </authorList>
    </citation>
    <scope>IDENTIFICATION</scope>
</reference>
<keyword evidence="8" id="KW-0808">Transferase</keyword>
<dbReference type="PANTHER" id="PTHR12303">
    <property type="entry name" value="CARNOSINE N-METHYLTRANSFERASE"/>
    <property type="match status" value="1"/>
</dbReference>
<evidence type="ECO:0000256" key="6">
    <source>
        <dbReference type="ARBA" id="ARBA00022490"/>
    </source>
</evidence>
<dbReference type="SMART" id="SM01296">
    <property type="entry name" value="N2227"/>
    <property type="match status" value="1"/>
</dbReference>
<organism evidence="13 14">
    <name type="scientific">Clupea harengus</name>
    <name type="common">Atlantic herring</name>
    <dbReference type="NCBI Taxonomy" id="7950"/>
    <lineage>
        <taxon>Eukaryota</taxon>
        <taxon>Metazoa</taxon>
        <taxon>Chordata</taxon>
        <taxon>Craniata</taxon>
        <taxon>Vertebrata</taxon>
        <taxon>Euteleostomi</taxon>
        <taxon>Actinopterygii</taxon>
        <taxon>Neopterygii</taxon>
        <taxon>Teleostei</taxon>
        <taxon>Clupei</taxon>
        <taxon>Clupeiformes</taxon>
        <taxon>Clupeoidei</taxon>
        <taxon>Clupeidae</taxon>
        <taxon>Clupea</taxon>
    </lineage>
</organism>
<dbReference type="Gene3D" id="3.40.50.150">
    <property type="entry name" value="Vaccinia Virus protein VP39"/>
    <property type="match status" value="1"/>
</dbReference>
<keyword evidence="9" id="KW-0949">S-adenosyl-L-methionine</keyword>
<evidence type="ECO:0000256" key="9">
    <source>
        <dbReference type="ARBA" id="ARBA00022691"/>
    </source>
</evidence>
<dbReference type="GO" id="GO:0030735">
    <property type="term" value="F:carnosine N-methyltransferase activity"/>
    <property type="evidence" value="ECO:0007669"/>
    <property type="project" value="UniProtKB-EC"/>
</dbReference>
<dbReference type="Proteomes" id="UP000515152">
    <property type="component" value="Chromosome 7"/>
</dbReference>
<dbReference type="AlphaFoldDB" id="A0A6P3W1Q9"/>
<dbReference type="GO" id="GO:0005829">
    <property type="term" value="C:cytosol"/>
    <property type="evidence" value="ECO:0007669"/>
    <property type="project" value="UniProtKB-SubCell"/>
</dbReference>
<keyword evidence="10" id="KW-0539">Nucleus</keyword>
<comment type="subcellular location">
    <subcellularLocation>
        <location evidence="2">Cytoplasm</location>
        <location evidence="2">Cytosol</location>
    </subcellularLocation>
    <subcellularLocation>
        <location evidence="1">Nucleus</location>
    </subcellularLocation>
</comment>
<dbReference type="GeneID" id="105902737"/>
<evidence type="ECO:0000313" key="14">
    <source>
        <dbReference type="RefSeq" id="XP_012685843.2"/>
    </source>
</evidence>
<dbReference type="GO" id="GO:0032259">
    <property type="term" value="P:methylation"/>
    <property type="evidence" value="ECO:0007669"/>
    <property type="project" value="UniProtKB-KW"/>
</dbReference>
<evidence type="ECO:0000256" key="7">
    <source>
        <dbReference type="ARBA" id="ARBA00022603"/>
    </source>
</evidence>
<evidence type="ECO:0000256" key="10">
    <source>
        <dbReference type="ARBA" id="ARBA00023242"/>
    </source>
</evidence>
<dbReference type="CTD" id="138199"/>
<dbReference type="Pfam" id="PF07942">
    <property type="entry name" value="CARME"/>
    <property type="match status" value="1"/>
</dbReference>
<proteinExistence type="inferred from homology"/>
<feature type="region of interest" description="Disordered" evidence="12">
    <location>
        <begin position="387"/>
        <end position="407"/>
    </location>
</feature>
<dbReference type="GO" id="GO:0035498">
    <property type="term" value="P:carnosine metabolic process"/>
    <property type="evidence" value="ECO:0007669"/>
    <property type="project" value="TreeGrafter"/>
</dbReference>
<evidence type="ECO:0000256" key="2">
    <source>
        <dbReference type="ARBA" id="ARBA00004514"/>
    </source>
</evidence>
<comment type="function">
    <text evidence="11">N-methyltransferase that catalyzes the formation of anserine (beta-alanyl-N(Pi)-methyl-L-histidine) from carnosine. Anserine, a methylated derivative of carnosine (beta-alanyl-L-histidine), is an abundant constituent of vertebrate skeletal muscles. Also methylates other L-histidine-containing di- and tripeptides such as Gly-Gly-His, Gly-His and homocarnosine (GABA-His).</text>
</comment>
<sequence length="407" mass="48063">MAENIGEGDKEEGHFYQERIKCSPEEETRLERQHFWKVIDAFRYYRVHVQERVNRAERQFRFLPQHHQQLLPQFLPNLEKIRHCVDHNQEVLQAIIHNCVYMFENMEYGEYDDQRKMQPSSTFDMDKLKSTIKQFVRDWSDTGKAERDSCYQPLIDEIQRQFPPDQCDVSEVNVLVPGAGLGRLAWEIARHGYSCQGNEWSFFMLFSSHFVLNRCEKENSMTLYPWLHQFSNNKRSSDQIRPITFPDINPQSLPENSNFSMVAGDFQEVYTEPDAWDCIATCFFIDTAHNVIDYVETIWNILKPGGVWINLGPLLYHFENMANELSIELSYEDVKASILKYGFELEMERESVPTTYTENDRSMLKYLYDCVFFVMRKPVHLCNGQHDGEEGHHGEPQWTEGRNQTTT</sequence>
<evidence type="ECO:0000256" key="8">
    <source>
        <dbReference type="ARBA" id="ARBA00022679"/>
    </source>
</evidence>
<dbReference type="GO" id="GO:0005634">
    <property type="term" value="C:nucleus"/>
    <property type="evidence" value="ECO:0007669"/>
    <property type="project" value="UniProtKB-SubCell"/>
</dbReference>
<dbReference type="InterPro" id="IPR029063">
    <property type="entry name" value="SAM-dependent_MTases_sf"/>
</dbReference>
<evidence type="ECO:0000256" key="5">
    <source>
        <dbReference type="ARBA" id="ARBA00015448"/>
    </source>
</evidence>
<keyword evidence="7" id="KW-0489">Methyltransferase</keyword>
<dbReference type="KEGG" id="char:105902737"/>
<comment type="similarity">
    <text evidence="3">Belongs to the carnosine N-methyltransferase family.</text>
</comment>
<accession>A0A6P3W1Q9</accession>
<protein>
    <recommendedName>
        <fullName evidence="5">Carnosine N-methyltransferase</fullName>
        <ecNumber evidence="4">2.1.1.22</ecNumber>
    </recommendedName>
</protein>
<evidence type="ECO:0000256" key="1">
    <source>
        <dbReference type="ARBA" id="ARBA00004123"/>
    </source>
</evidence>
<dbReference type="OrthoDB" id="978at2759"/>
<dbReference type="FunFam" id="3.40.50.150:FF:000094">
    <property type="entry name" value="Carnosine N-methyltransferase 1"/>
    <property type="match status" value="1"/>
</dbReference>